<name>A0A319E2A1_ASPSB</name>
<gene>
    <name evidence="8" type="ORF">BO78DRAFT_322480</name>
</gene>
<dbReference type="AlphaFoldDB" id="A0A319E2A1"/>
<organism evidence="8 9">
    <name type="scientific">Aspergillus sclerotiicarbonarius (strain CBS 121057 / IBT 28362)</name>
    <dbReference type="NCBI Taxonomy" id="1448318"/>
    <lineage>
        <taxon>Eukaryota</taxon>
        <taxon>Fungi</taxon>
        <taxon>Dikarya</taxon>
        <taxon>Ascomycota</taxon>
        <taxon>Pezizomycotina</taxon>
        <taxon>Eurotiomycetes</taxon>
        <taxon>Eurotiomycetidae</taxon>
        <taxon>Eurotiales</taxon>
        <taxon>Aspergillaceae</taxon>
        <taxon>Aspergillus</taxon>
        <taxon>Aspergillus subgen. Circumdati</taxon>
    </lineage>
</organism>
<dbReference type="EMBL" id="KZ826379">
    <property type="protein sequence ID" value="PYI03580.1"/>
    <property type="molecule type" value="Genomic_DNA"/>
</dbReference>
<dbReference type="Gene3D" id="3.50.50.60">
    <property type="entry name" value="FAD/NAD(P)-binding domain"/>
    <property type="match status" value="2"/>
</dbReference>
<dbReference type="OrthoDB" id="7777654at2759"/>
<dbReference type="PANTHER" id="PTHR43563">
    <property type="entry name" value="AMINE OXIDASE"/>
    <property type="match status" value="1"/>
</dbReference>
<dbReference type="InterPro" id="IPR050703">
    <property type="entry name" value="Flavin_MAO"/>
</dbReference>
<evidence type="ECO:0000256" key="6">
    <source>
        <dbReference type="RuleBase" id="RU362067"/>
    </source>
</evidence>
<dbReference type="EC" id="1.4.3.-" evidence="6"/>
<dbReference type="InterPro" id="IPR036188">
    <property type="entry name" value="FAD/NAD-bd_sf"/>
</dbReference>
<dbReference type="VEuPathDB" id="FungiDB:BO78DRAFT_322480"/>
<feature type="binding site" evidence="5">
    <location>
        <position position="379"/>
    </location>
    <ligand>
        <name>substrate</name>
    </ligand>
</feature>
<evidence type="ECO:0000256" key="4">
    <source>
        <dbReference type="ARBA" id="ARBA00048448"/>
    </source>
</evidence>
<evidence type="ECO:0000256" key="5">
    <source>
        <dbReference type="PIRSR" id="PIRSR601613-1"/>
    </source>
</evidence>
<dbReference type="Pfam" id="PF01593">
    <property type="entry name" value="Amino_oxidase"/>
    <property type="match status" value="1"/>
</dbReference>
<accession>A0A319E2A1</accession>
<evidence type="ECO:0000259" key="7">
    <source>
        <dbReference type="Pfam" id="PF01593"/>
    </source>
</evidence>
<dbReference type="Proteomes" id="UP000248423">
    <property type="component" value="Unassembled WGS sequence"/>
</dbReference>
<feature type="binding site" evidence="5">
    <location>
        <position position="276"/>
    </location>
    <ligand>
        <name>FAD</name>
        <dbReference type="ChEBI" id="CHEBI:57692"/>
    </ligand>
</feature>
<evidence type="ECO:0000256" key="3">
    <source>
        <dbReference type="ARBA" id="ARBA00023002"/>
    </source>
</evidence>
<evidence type="ECO:0000313" key="8">
    <source>
        <dbReference type="EMBL" id="PYI03580.1"/>
    </source>
</evidence>
<comment type="cofactor">
    <cofactor evidence="1 6">
        <name>FAD</name>
        <dbReference type="ChEBI" id="CHEBI:57692"/>
    </cofactor>
</comment>
<reference evidence="8 9" key="1">
    <citation type="submission" date="2018-02" db="EMBL/GenBank/DDBJ databases">
        <title>The genomes of Aspergillus section Nigri reveals drivers in fungal speciation.</title>
        <authorList>
            <consortium name="DOE Joint Genome Institute"/>
            <person name="Vesth T.C."/>
            <person name="Nybo J."/>
            <person name="Theobald S."/>
            <person name="Brandl J."/>
            <person name="Frisvad J.C."/>
            <person name="Nielsen K.F."/>
            <person name="Lyhne E.K."/>
            <person name="Kogle M.E."/>
            <person name="Kuo A."/>
            <person name="Riley R."/>
            <person name="Clum A."/>
            <person name="Nolan M."/>
            <person name="Lipzen A."/>
            <person name="Salamov A."/>
            <person name="Henrissat B."/>
            <person name="Wiebenga A."/>
            <person name="De vries R.P."/>
            <person name="Grigoriev I.V."/>
            <person name="Mortensen U.H."/>
            <person name="Andersen M.R."/>
            <person name="Baker S.E."/>
        </authorList>
    </citation>
    <scope>NUCLEOTIDE SEQUENCE [LARGE SCALE GENOMIC DNA]</scope>
    <source>
        <strain evidence="8 9">CBS 121057</strain>
    </source>
</reference>
<dbReference type="InterPro" id="IPR001613">
    <property type="entry name" value="Flavin_amine_oxidase"/>
</dbReference>
<feature type="domain" description="Amine oxidase" evidence="7">
    <location>
        <begin position="49"/>
        <end position="476"/>
    </location>
</feature>
<protein>
    <recommendedName>
        <fullName evidence="6">Amine oxidase</fullName>
        <ecNumber evidence="6">1.4.3.-</ecNumber>
    </recommendedName>
</protein>
<evidence type="ECO:0000256" key="1">
    <source>
        <dbReference type="ARBA" id="ARBA00001974"/>
    </source>
</evidence>
<dbReference type="InterPro" id="IPR002937">
    <property type="entry name" value="Amino_oxidase"/>
</dbReference>
<sequence length="497" mass="54891">MTTRDGCRYQKSGSFSKGLPCSAVIHPPGNIPGSLSDSFDVIVIGAGYAGLTATRDLCNLGYKVLLLEARDRIGGRTYTANVEGHLYEMGGTWVHWGQPHVYHEMHRYGQTRLLNSNDEEIGCQSFTACIDGATTSMSHHEEESIVGKAFEAFCNVDGRSGRRIIPYPHDPHHNPDVRYWETVSAAQRLDQVKHLLDDVQVATLQAFIAAISGNTMENTGFFDILRWWALCGYNVSGLYEYTETYKLAAGQSQFARCFFDEALATRNLRFSFRTPVTAIHDLGDRVTVFGASGQRWMAQRLVCTVPLNVLPQVKFSPAMPPVKAAACREGNVNLGAKVHLEVDGSDLRSWVAAIWPATHIFSCRGDGLTPGGNTHLVSFGANHGLASPQENARQVISELKTIQHMDVHQVVWHNWLEDPFSRGFWCMFPPDYSFRYLYALRERHGNVFFASGDWAYGWRGFIDGAIEEGSRAAKDVADCLGARPSGAGDAGVASSCL</sequence>
<comment type="catalytic activity">
    <reaction evidence="4">
        <text>a secondary aliphatic amine + O2 + H2O = a primary amine + an aldehyde + H2O2</text>
        <dbReference type="Rhea" id="RHEA:26414"/>
        <dbReference type="ChEBI" id="CHEBI:15377"/>
        <dbReference type="ChEBI" id="CHEBI:15379"/>
        <dbReference type="ChEBI" id="CHEBI:16240"/>
        <dbReference type="ChEBI" id="CHEBI:17478"/>
        <dbReference type="ChEBI" id="CHEBI:58855"/>
        <dbReference type="ChEBI" id="CHEBI:65296"/>
        <dbReference type="EC" id="1.4.3.4"/>
    </reaction>
</comment>
<keyword evidence="6" id="KW-0285">Flavoprotein</keyword>
<dbReference type="PANTHER" id="PTHR43563:SF1">
    <property type="entry name" value="AMINE OXIDASE [FLAVIN-CONTAINING] B"/>
    <property type="match status" value="1"/>
</dbReference>
<evidence type="ECO:0000313" key="9">
    <source>
        <dbReference type="Proteomes" id="UP000248423"/>
    </source>
</evidence>
<dbReference type="GO" id="GO:0097621">
    <property type="term" value="F:monoamine oxidase activity"/>
    <property type="evidence" value="ECO:0007669"/>
    <property type="project" value="UniProtKB-EC"/>
</dbReference>
<dbReference type="Gene3D" id="3.90.660.10">
    <property type="match status" value="2"/>
</dbReference>
<keyword evidence="3 6" id="KW-0560">Oxidoreductase</keyword>
<dbReference type="PRINTS" id="PR00757">
    <property type="entry name" value="AMINEOXDASEF"/>
</dbReference>
<keyword evidence="6" id="KW-0274">FAD</keyword>
<dbReference type="SUPFAM" id="SSF51905">
    <property type="entry name" value="FAD/NAD(P)-binding domain"/>
    <property type="match status" value="1"/>
</dbReference>
<keyword evidence="9" id="KW-1185">Reference proteome</keyword>
<evidence type="ECO:0000256" key="2">
    <source>
        <dbReference type="ARBA" id="ARBA00005995"/>
    </source>
</evidence>
<feature type="binding site" evidence="5">
    <location>
        <begin position="68"/>
        <end position="69"/>
    </location>
    <ligand>
        <name>FAD</name>
        <dbReference type="ChEBI" id="CHEBI:57692"/>
    </ligand>
</feature>
<proteinExistence type="inferred from homology"/>
<dbReference type="STRING" id="1448318.A0A319E2A1"/>
<comment type="similarity">
    <text evidence="2 6">Belongs to the flavin monoamine oxidase family.</text>
</comment>